<dbReference type="GO" id="GO:2000562">
    <property type="term" value="P:negative regulation of CD4-positive, alpha-beta T cell proliferation"/>
    <property type="evidence" value="ECO:0007669"/>
    <property type="project" value="TreeGrafter"/>
</dbReference>
<evidence type="ECO:0000313" key="4">
    <source>
        <dbReference type="Proteomes" id="UP000515203"/>
    </source>
</evidence>
<dbReference type="PROSITE" id="PS51304">
    <property type="entry name" value="GALECTIN"/>
    <property type="match status" value="1"/>
</dbReference>
<evidence type="ECO:0000313" key="5">
    <source>
        <dbReference type="RefSeq" id="XP_023575613.1"/>
    </source>
</evidence>
<dbReference type="GO" id="GO:0010628">
    <property type="term" value="P:positive regulation of gene expression"/>
    <property type="evidence" value="ECO:0007669"/>
    <property type="project" value="TreeGrafter"/>
</dbReference>
<dbReference type="CDD" id="cd00070">
    <property type="entry name" value="GLECT"/>
    <property type="match status" value="1"/>
</dbReference>
<evidence type="ECO:0000256" key="2">
    <source>
        <dbReference type="RuleBase" id="RU102079"/>
    </source>
</evidence>
<organism evidence="4 5">
    <name type="scientific">Octodon degus</name>
    <name type="common">Degu</name>
    <name type="synonym">Sciurus degus</name>
    <dbReference type="NCBI Taxonomy" id="10160"/>
    <lineage>
        <taxon>Eukaryota</taxon>
        <taxon>Metazoa</taxon>
        <taxon>Chordata</taxon>
        <taxon>Craniata</taxon>
        <taxon>Vertebrata</taxon>
        <taxon>Euteleostomi</taxon>
        <taxon>Mammalia</taxon>
        <taxon>Eutheria</taxon>
        <taxon>Euarchontoglires</taxon>
        <taxon>Glires</taxon>
        <taxon>Rodentia</taxon>
        <taxon>Hystricomorpha</taxon>
        <taxon>Octodontidae</taxon>
        <taxon>Octodon</taxon>
    </lineage>
</organism>
<dbReference type="GeneID" id="111817837"/>
<dbReference type="InterPro" id="IPR013320">
    <property type="entry name" value="ConA-like_dom_sf"/>
</dbReference>
<dbReference type="SMART" id="SM00276">
    <property type="entry name" value="GLECT"/>
    <property type="match status" value="1"/>
</dbReference>
<dbReference type="RefSeq" id="XP_023575613.1">
    <property type="nucleotide sequence ID" value="XM_023719845.1"/>
</dbReference>
<keyword evidence="4" id="KW-1185">Reference proteome</keyword>
<dbReference type="SMART" id="SM00908">
    <property type="entry name" value="Gal-bind_lectin"/>
    <property type="match status" value="1"/>
</dbReference>
<keyword evidence="1 2" id="KW-0430">Lectin</keyword>
<evidence type="ECO:0000259" key="3">
    <source>
        <dbReference type="PROSITE" id="PS51304"/>
    </source>
</evidence>
<dbReference type="OrthoDB" id="5795596at2759"/>
<reference evidence="5" key="1">
    <citation type="submission" date="2025-08" db="UniProtKB">
        <authorList>
            <consortium name="RefSeq"/>
        </authorList>
    </citation>
    <scope>IDENTIFICATION</scope>
</reference>
<dbReference type="Gene3D" id="2.60.120.200">
    <property type="match status" value="1"/>
</dbReference>
<sequence length="151" mass="16720">MLSASSFIFPESEAKVTFYPIPFFTSIPGGLQPSRVITISCTLLPNAERFHINLCAGTNIAFHLNPRLSEKTVVRNSKIKGAWGSVEKSLPVRMPFIAGHSFKVAIICKAQCYRVTVNGQHLLVYAHRLKDLRTISHLEVDGDIVLADVQV</sequence>
<feature type="domain" description="Galectin" evidence="3">
    <location>
        <begin position="23"/>
        <end position="151"/>
    </location>
</feature>
<protein>
    <recommendedName>
        <fullName evidence="2">Galectin</fullName>
    </recommendedName>
</protein>
<dbReference type="GO" id="GO:0005829">
    <property type="term" value="C:cytosol"/>
    <property type="evidence" value="ECO:0007669"/>
    <property type="project" value="TreeGrafter"/>
</dbReference>
<dbReference type="SUPFAM" id="SSF49899">
    <property type="entry name" value="Concanavalin A-like lectins/glucanases"/>
    <property type="match status" value="1"/>
</dbReference>
<dbReference type="InterPro" id="IPR044156">
    <property type="entry name" value="Galectin-like"/>
</dbReference>
<dbReference type="Proteomes" id="UP000515203">
    <property type="component" value="Unplaced"/>
</dbReference>
<dbReference type="FunFam" id="2.60.120.200:FF:000023">
    <property type="entry name" value="Galectin"/>
    <property type="match status" value="1"/>
</dbReference>
<dbReference type="Pfam" id="PF00337">
    <property type="entry name" value="Gal-bind_lectin"/>
    <property type="match status" value="1"/>
</dbReference>
<dbReference type="AlphaFoldDB" id="A0A6P6EUD1"/>
<dbReference type="GO" id="GO:0005634">
    <property type="term" value="C:nucleus"/>
    <property type="evidence" value="ECO:0007669"/>
    <property type="project" value="TreeGrafter"/>
</dbReference>
<dbReference type="GO" id="GO:0016936">
    <property type="term" value="F:galactoside binding"/>
    <property type="evidence" value="ECO:0007669"/>
    <property type="project" value="TreeGrafter"/>
</dbReference>
<dbReference type="PANTHER" id="PTHR11346:SF80">
    <property type="entry name" value="GALECTIN-9C"/>
    <property type="match status" value="1"/>
</dbReference>
<gene>
    <name evidence="5" type="primary">LOC111817837</name>
</gene>
<dbReference type="PANTHER" id="PTHR11346">
    <property type="entry name" value="GALECTIN"/>
    <property type="match status" value="1"/>
</dbReference>
<dbReference type="InParanoid" id="A0A6P6EUD1"/>
<dbReference type="GO" id="GO:0032689">
    <property type="term" value="P:negative regulation of type II interferon production"/>
    <property type="evidence" value="ECO:0007669"/>
    <property type="project" value="TreeGrafter"/>
</dbReference>
<proteinExistence type="predicted"/>
<dbReference type="GO" id="GO:0030246">
    <property type="term" value="F:carbohydrate binding"/>
    <property type="evidence" value="ECO:0007669"/>
    <property type="project" value="UniProtKB-UniRule"/>
</dbReference>
<evidence type="ECO:0000256" key="1">
    <source>
        <dbReference type="ARBA" id="ARBA00022734"/>
    </source>
</evidence>
<dbReference type="InterPro" id="IPR001079">
    <property type="entry name" value="Galectin_CRD"/>
</dbReference>
<name>A0A6P6EUD1_OCTDE</name>
<accession>A0A6P6EUD1</accession>